<feature type="compositionally biased region" description="Acidic residues" evidence="1">
    <location>
        <begin position="19"/>
        <end position="28"/>
    </location>
</feature>
<reference evidence="3" key="1">
    <citation type="submission" date="2021-07" db="EMBL/GenBank/DDBJ databases">
        <authorList>
            <person name="Branca A.L. A."/>
        </authorList>
    </citation>
    <scope>NUCLEOTIDE SEQUENCE</scope>
</reference>
<dbReference type="Proteomes" id="UP001154252">
    <property type="component" value="Unassembled WGS sequence"/>
</dbReference>
<gene>
    <name evidence="2" type="ORF">PEGY_LOCUS25</name>
    <name evidence="3" type="ORF">PEGY_LOCUS26</name>
</gene>
<evidence type="ECO:0000256" key="1">
    <source>
        <dbReference type="SAM" id="MobiDB-lite"/>
    </source>
</evidence>
<organism evidence="3 4">
    <name type="scientific">Penicillium egyptiacum</name>
    <dbReference type="NCBI Taxonomy" id="1303716"/>
    <lineage>
        <taxon>Eukaryota</taxon>
        <taxon>Fungi</taxon>
        <taxon>Dikarya</taxon>
        <taxon>Ascomycota</taxon>
        <taxon>Pezizomycotina</taxon>
        <taxon>Eurotiomycetes</taxon>
        <taxon>Eurotiomycetidae</taxon>
        <taxon>Eurotiales</taxon>
        <taxon>Aspergillaceae</taxon>
        <taxon>Penicillium</taxon>
    </lineage>
</organism>
<dbReference type="EMBL" id="CAJVRC010000050">
    <property type="protein sequence ID" value="CAG8880473.1"/>
    <property type="molecule type" value="Genomic_DNA"/>
</dbReference>
<proteinExistence type="predicted"/>
<evidence type="ECO:0000313" key="4">
    <source>
        <dbReference type="Proteomes" id="UP001154252"/>
    </source>
</evidence>
<comment type="caution">
    <text evidence="3">The sequence shown here is derived from an EMBL/GenBank/DDBJ whole genome shotgun (WGS) entry which is preliminary data.</text>
</comment>
<evidence type="ECO:0000313" key="3">
    <source>
        <dbReference type="EMBL" id="CAG8880474.1"/>
    </source>
</evidence>
<accession>A0A9W4P1Z9</accession>
<feature type="non-terminal residue" evidence="3">
    <location>
        <position position="1"/>
    </location>
</feature>
<name>A0A9W4P1Z9_9EURO</name>
<feature type="non-terminal residue" evidence="3">
    <location>
        <position position="84"/>
    </location>
</feature>
<dbReference type="EMBL" id="CAJVRC010000052">
    <property type="protein sequence ID" value="CAG8880474.1"/>
    <property type="molecule type" value="Genomic_DNA"/>
</dbReference>
<evidence type="ECO:0000313" key="2">
    <source>
        <dbReference type="EMBL" id="CAG8880473.1"/>
    </source>
</evidence>
<sequence length="84" mass="9840">KTIYQKAMEMEKAYREDQGLDDYEDDVTSQDPKASEKLHRYNAGELRSRVRFRDVSPGESSDESDSARKPHSRRRSTRESSEQK</sequence>
<dbReference type="AlphaFoldDB" id="A0A9W4P1Z9"/>
<feature type="compositionally biased region" description="Basic and acidic residues" evidence="1">
    <location>
        <begin position="46"/>
        <end position="56"/>
    </location>
</feature>
<feature type="region of interest" description="Disordered" evidence="1">
    <location>
        <begin position="13"/>
        <end position="84"/>
    </location>
</feature>
<keyword evidence="4" id="KW-1185">Reference proteome</keyword>
<protein>
    <submittedName>
        <fullName evidence="3">Uncharacterized protein</fullName>
    </submittedName>
</protein>